<name>A0A9D5DC86_9LILI</name>
<evidence type="ECO:0000256" key="2">
    <source>
        <dbReference type="ARBA" id="ARBA00022694"/>
    </source>
</evidence>
<reference evidence="5" key="2">
    <citation type="journal article" date="2022" name="Hortic Res">
        <title>The genome of Dioscorea zingiberensis sheds light on the biosynthesis, origin and evolution of the medicinally important diosgenin saponins.</title>
        <authorList>
            <person name="Li Y."/>
            <person name="Tan C."/>
            <person name="Li Z."/>
            <person name="Guo J."/>
            <person name="Li S."/>
            <person name="Chen X."/>
            <person name="Wang C."/>
            <person name="Dai X."/>
            <person name="Yang H."/>
            <person name="Song W."/>
            <person name="Hou L."/>
            <person name="Xu J."/>
            <person name="Tong Z."/>
            <person name="Xu A."/>
            <person name="Yuan X."/>
            <person name="Wang W."/>
            <person name="Yang Q."/>
            <person name="Chen L."/>
            <person name="Sun Z."/>
            <person name="Wang K."/>
            <person name="Pan B."/>
            <person name="Chen J."/>
            <person name="Bao Y."/>
            <person name="Liu F."/>
            <person name="Qi X."/>
            <person name="Gang D.R."/>
            <person name="Wen J."/>
            <person name="Li J."/>
        </authorList>
    </citation>
    <scope>NUCLEOTIDE SEQUENCE</scope>
    <source>
        <strain evidence="5">Dzin_1.0</strain>
    </source>
</reference>
<comment type="similarity">
    <text evidence="1">Belongs to the SEN54 family.</text>
</comment>
<evidence type="ECO:0000256" key="1">
    <source>
        <dbReference type="ARBA" id="ARBA00005736"/>
    </source>
</evidence>
<dbReference type="InterPro" id="IPR024336">
    <property type="entry name" value="tRNA_splic_suSen54_N"/>
</dbReference>
<protein>
    <recommendedName>
        <fullName evidence="4">tRNA-splicing endonuclease subunit Sen54 N-terminal domain-containing protein</fullName>
    </recommendedName>
</protein>
<dbReference type="OrthoDB" id="408683at2759"/>
<sequence>MIRRGEKVATPAEEDDENHHNPFLSHINKKPSSSKLQFRKEASRAQWHEKLGLGEVVEKKGSIWTSTGIVRDGKLYCHIEEILFLAERGALVLSGMDDATLNIKEIYMKIAEGNHKCSWESFVAYRHLKLLGYIVGRHCVPWTNKINTSCCYSDSFKGTSEKEVGFGEAEENIPIIHQFENMQIHEIIPTFDVYLPNSKFRKSSPGKPSFHLCLLRDKPPSRTELENLEKSAQGSSHISQMQEVQ</sequence>
<dbReference type="GO" id="GO:0000214">
    <property type="term" value="C:tRNA-intron endonuclease complex"/>
    <property type="evidence" value="ECO:0007669"/>
    <property type="project" value="TreeGrafter"/>
</dbReference>
<keyword evidence="6" id="KW-1185">Reference proteome</keyword>
<dbReference type="GO" id="GO:0000379">
    <property type="term" value="P:tRNA-type intron splice site recognition and cleavage"/>
    <property type="evidence" value="ECO:0007669"/>
    <property type="project" value="TreeGrafter"/>
</dbReference>
<dbReference type="PANTHER" id="PTHR21027:SF1">
    <property type="entry name" value="TRNA-SPLICING ENDONUCLEASE SUBUNIT SEN54"/>
    <property type="match status" value="1"/>
</dbReference>
<dbReference type="Pfam" id="PF12928">
    <property type="entry name" value="tRNA_int_end_N2"/>
    <property type="match status" value="1"/>
</dbReference>
<feature type="domain" description="tRNA-splicing endonuclease subunit Sen54 N-terminal" evidence="4">
    <location>
        <begin position="34"/>
        <end position="93"/>
    </location>
</feature>
<organism evidence="5 6">
    <name type="scientific">Dioscorea zingiberensis</name>
    <dbReference type="NCBI Taxonomy" id="325984"/>
    <lineage>
        <taxon>Eukaryota</taxon>
        <taxon>Viridiplantae</taxon>
        <taxon>Streptophyta</taxon>
        <taxon>Embryophyta</taxon>
        <taxon>Tracheophyta</taxon>
        <taxon>Spermatophyta</taxon>
        <taxon>Magnoliopsida</taxon>
        <taxon>Liliopsida</taxon>
        <taxon>Dioscoreales</taxon>
        <taxon>Dioscoreaceae</taxon>
        <taxon>Dioscorea</taxon>
    </lineage>
</organism>
<reference evidence="5" key="1">
    <citation type="submission" date="2021-03" db="EMBL/GenBank/DDBJ databases">
        <authorList>
            <person name="Li Z."/>
            <person name="Yang C."/>
        </authorList>
    </citation>
    <scope>NUCLEOTIDE SEQUENCE</scope>
    <source>
        <strain evidence="5">Dzin_1.0</strain>
        <tissue evidence="5">Leaf</tissue>
    </source>
</reference>
<dbReference type="InterPro" id="IPR024337">
    <property type="entry name" value="tRNA_splic_suSen54"/>
</dbReference>
<evidence type="ECO:0000313" key="6">
    <source>
        <dbReference type="Proteomes" id="UP001085076"/>
    </source>
</evidence>
<evidence type="ECO:0000256" key="3">
    <source>
        <dbReference type="SAM" id="MobiDB-lite"/>
    </source>
</evidence>
<keyword evidence="2" id="KW-0819">tRNA processing</keyword>
<evidence type="ECO:0000313" key="5">
    <source>
        <dbReference type="EMBL" id="KAJ0988889.1"/>
    </source>
</evidence>
<comment type="caution">
    <text evidence="5">The sequence shown here is derived from an EMBL/GenBank/DDBJ whole genome shotgun (WGS) entry which is preliminary data.</text>
</comment>
<dbReference type="EMBL" id="JAGGNH010000001">
    <property type="protein sequence ID" value="KAJ0988889.1"/>
    <property type="molecule type" value="Genomic_DNA"/>
</dbReference>
<dbReference type="AlphaFoldDB" id="A0A9D5DC86"/>
<proteinExistence type="inferred from homology"/>
<evidence type="ECO:0000259" key="4">
    <source>
        <dbReference type="Pfam" id="PF12928"/>
    </source>
</evidence>
<dbReference type="PANTHER" id="PTHR21027">
    <property type="entry name" value="TRNA-SPLICING ENDONUCLEASE SUBUNIT SEN54"/>
    <property type="match status" value="1"/>
</dbReference>
<dbReference type="Proteomes" id="UP001085076">
    <property type="component" value="Miscellaneous, Linkage group lg01"/>
</dbReference>
<accession>A0A9D5DC86</accession>
<feature type="region of interest" description="Disordered" evidence="3">
    <location>
        <begin position="1"/>
        <end position="26"/>
    </location>
</feature>
<gene>
    <name evidence="5" type="ORF">J5N97_007245</name>
</gene>